<keyword evidence="4" id="KW-0186">Copper</keyword>
<evidence type="ECO:0000313" key="7">
    <source>
        <dbReference type="Proteomes" id="UP000000559"/>
    </source>
</evidence>
<comment type="subcellular location">
    <subcellularLocation>
        <location evidence="4">Membrane</location>
        <topology evidence="4">Multi-pass membrane protein</topology>
    </subcellularLocation>
</comment>
<feature type="transmembrane region" description="Helical" evidence="4">
    <location>
        <begin position="108"/>
        <end position="125"/>
    </location>
</feature>
<dbReference type="OrthoDB" id="161814at2759"/>
<dbReference type="GO" id="GO:0000329">
    <property type="term" value="C:fungal-type vacuole membrane"/>
    <property type="evidence" value="ECO:0000318"/>
    <property type="project" value="GO_Central"/>
</dbReference>
<reference evidence="6 7" key="3">
    <citation type="journal article" date="2013" name="Genome Biol.">
        <title>Assembly of a phased diploid Candida albicans genome facilitates allele-specific measurements and provides a simple model for repeat and indel structure.</title>
        <authorList>
            <person name="Muzzey D."/>
            <person name="Schwartz K."/>
            <person name="Weissman J.S."/>
            <person name="Sherlock G."/>
        </authorList>
    </citation>
    <scope>NUCLEOTIDE SEQUENCE [LARGE SCALE GENOMIC DNA]</scope>
    <source>
        <strain evidence="7">SC5314 / ATCC MYA-2876</strain>
    </source>
</reference>
<evidence type="ECO:0000313" key="5">
    <source>
        <dbReference type="CGD" id="CAL0000189658"/>
    </source>
</evidence>
<keyword evidence="4" id="KW-0187">Copper transport</keyword>
<dbReference type="CGD" id="CAL0000189658">
    <property type="gene designation" value="CTR2"/>
</dbReference>
<dbReference type="FunCoup" id="A0A1D8PEE7">
    <property type="interactions" value="555"/>
</dbReference>
<dbReference type="SMR" id="A0A1D8PEE7"/>
<dbReference type="VEuPathDB" id="FungiDB:C1_08620W_A"/>
<dbReference type="PANTHER" id="PTHR12483:SF115">
    <property type="entry name" value="COPPER TRANSPORT PROTEIN"/>
    <property type="match status" value="1"/>
</dbReference>
<proteinExistence type="inferred from homology"/>
<keyword evidence="4" id="KW-0813">Transport</keyword>
<dbReference type="RefSeq" id="XP_709974.1">
    <property type="nucleotide sequence ID" value="XM_704882.1"/>
</dbReference>
<dbReference type="AlphaFoldDB" id="A0A1D8PEE7"/>
<keyword evidence="7" id="KW-1185">Reference proteome</keyword>
<comment type="similarity">
    <text evidence="4">Belongs to the copper transporter (Ctr) (TC 1.A.56) family. SLC31A subfamily.</text>
</comment>
<evidence type="ECO:0000256" key="3">
    <source>
        <dbReference type="ARBA" id="ARBA00023136"/>
    </source>
</evidence>
<sequence>MDHFEHSDVGSTVSYHNMDHNMPGMEDKCSMNMLFTWDWKNTCIVFKWWHVKTEIGFVLSLLAIVLLGALYEFVKAWFSKWERNELATLGASNASTITQEKRFKIKRGVLYGFQVIYSFWLMLVFMTYNGWYMLAVGVGAGLGNCIWGSSSESSSSRSLSCH</sequence>
<name>A0A1D8PEE7_CANAL</name>
<dbReference type="PANTHER" id="PTHR12483">
    <property type="entry name" value="SOLUTE CARRIER FAMILY 31 COPPER TRANSPORTERS"/>
    <property type="match status" value="1"/>
</dbReference>
<dbReference type="EMBL" id="CP017623">
    <property type="protein sequence ID" value="AOW26500.1"/>
    <property type="molecule type" value="Genomic_DNA"/>
</dbReference>
<dbReference type="Proteomes" id="UP000000559">
    <property type="component" value="Chromosome 1"/>
</dbReference>
<dbReference type="STRING" id="237561.A0A1D8PEE7"/>
<dbReference type="GO" id="GO:0005375">
    <property type="term" value="F:copper ion transmembrane transporter activity"/>
    <property type="evidence" value="ECO:0007669"/>
    <property type="project" value="UniProtKB-UniRule"/>
</dbReference>
<keyword evidence="1 4" id="KW-0812">Transmembrane</keyword>
<gene>
    <name evidence="5 6" type="primary">CTR2</name>
    <name evidence="6" type="ordered locus">CAALFM_C108620WA</name>
    <name evidence="5" type="ordered locus">orf19.12183</name>
</gene>
<keyword evidence="3 4" id="KW-0472">Membrane</keyword>
<dbReference type="InterPro" id="IPR007274">
    <property type="entry name" value="Cop_transporter"/>
</dbReference>
<reference evidence="6 7" key="2">
    <citation type="journal article" date="2007" name="Genome Biol.">
        <title>Assembly of the Candida albicans genome into sixteen supercontigs aligned on the eight chromosomes.</title>
        <authorList>
            <person name="van het Hoog M."/>
            <person name="Rast T.J."/>
            <person name="Martchenko M."/>
            <person name="Grindle S."/>
            <person name="Dignard D."/>
            <person name="Hogues H."/>
            <person name="Cuomo C."/>
            <person name="Berriman M."/>
            <person name="Scherer S."/>
            <person name="Magee B.B."/>
            <person name="Whiteway M."/>
            <person name="Chibana H."/>
            <person name="Nantel A."/>
            <person name="Magee P.T."/>
        </authorList>
    </citation>
    <scope>GENOME REANNOTATION</scope>
    <source>
        <strain evidence="7">SC5314 / ATCC MYA-2876</strain>
    </source>
</reference>
<dbReference type="GeneID" id="3648427"/>
<keyword evidence="4" id="KW-0406">Ion transport</keyword>
<accession>A0A1D8PEE7</accession>
<dbReference type="Pfam" id="PF04145">
    <property type="entry name" value="Ctr"/>
    <property type="match status" value="1"/>
</dbReference>
<evidence type="ECO:0000256" key="1">
    <source>
        <dbReference type="ARBA" id="ARBA00022692"/>
    </source>
</evidence>
<organism evidence="6 7">
    <name type="scientific">Candida albicans (strain SC5314 / ATCC MYA-2876)</name>
    <name type="common">Yeast</name>
    <dbReference type="NCBI Taxonomy" id="237561"/>
    <lineage>
        <taxon>Eukaryota</taxon>
        <taxon>Fungi</taxon>
        <taxon>Dikarya</taxon>
        <taxon>Ascomycota</taxon>
        <taxon>Saccharomycotina</taxon>
        <taxon>Pichiomycetes</taxon>
        <taxon>Debaryomycetaceae</taxon>
        <taxon>Candida/Lodderomyces clade</taxon>
        <taxon>Candida</taxon>
    </lineage>
</organism>
<evidence type="ECO:0000256" key="2">
    <source>
        <dbReference type="ARBA" id="ARBA00022989"/>
    </source>
</evidence>
<protein>
    <recommendedName>
        <fullName evidence="4">Copper transport protein</fullName>
    </recommendedName>
</protein>
<evidence type="ECO:0000256" key="4">
    <source>
        <dbReference type="RuleBase" id="RU367022"/>
    </source>
</evidence>
<dbReference type="InParanoid" id="A0A1D8PEE7"/>
<reference evidence="6 7" key="1">
    <citation type="journal article" date="2004" name="Proc. Natl. Acad. Sci. U.S.A.">
        <title>The diploid genome sequence of Candida albicans.</title>
        <authorList>
            <person name="Jones T."/>
            <person name="Federspiel N.A."/>
            <person name="Chibana H."/>
            <person name="Dungan J."/>
            <person name="Kalman S."/>
            <person name="Magee B.B."/>
            <person name="Newport G."/>
            <person name="Thorstenson Y.R."/>
            <person name="Agabian N."/>
            <person name="Magee P.T."/>
            <person name="Davis R.W."/>
            <person name="Scherer S."/>
        </authorList>
    </citation>
    <scope>NUCLEOTIDE SEQUENCE [LARGE SCALE GENOMIC DNA]</scope>
    <source>
        <strain evidence="7">SC5314 / ATCC MYA-2876</strain>
    </source>
</reference>
<evidence type="ECO:0000313" key="6">
    <source>
        <dbReference type="EMBL" id="AOW26500.1"/>
    </source>
</evidence>
<keyword evidence="2 4" id="KW-1133">Transmembrane helix</keyword>
<feature type="transmembrane region" description="Helical" evidence="4">
    <location>
        <begin position="55"/>
        <end position="74"/>
    </location>
</feature>
<dbReference type="KEGG" id="cal:CAALFM_C108620WA"/>